<protein>
    <recommendedName>
        <fullName evidence="5">Helicase C-terminal domain-containing protein</fullName>
    </recommendedName>
</protein>
<dbReference type="InterPro" id="IPR038718">
    <property type="entry name" value="SNF2-like_sf"/>
</dbReference>
<dbReference type="eggNOG" id="KOG1001">
    <property type="taxonomic scope" value="Eukaryota"/>
</dbReference>
<evidence type="ECO:0000256" key="2">
    <source>
        <dbReference type="ARBA" id="ARBA00022801"/>
    </source>
</evidence>
<keyword evidence="3" id="KW-0067">ATP-binding</keyword>
<evidence type="ECO:0000259" key="5">
    <source>
        <dbReference type="PROSITE" id="PS51194"/>
    </source>
</evidence>
<sequence>MSLLHPSESECTPLDSSSVSSYDGSASLPTSPEIMGQMLGELQESCCPTSSAFSLDRPPEIKEPTTPLDLGTIRVYQCLELDVLELDSCLCVGGPHASTPFPGTKIDALIERGWIETDVVANQSHAGHYSVRILVNAENMGRFIRKSSLLECRRLLKHILTYVDKSKSAWNGDWGPDTAFESYLVCPEQESLFYLFNTLPSPAPLAEKIVDVHARRAMEDIFDNSVAGLQTLLYSYQQRSAAMMIQRETSPKRSPDPRKPCFCGPTGQSFYYDKEEGILLLQPPLYEEPRGGILAETMGYGKTLICLAVISATKGHYSRMPEDRLGIPRKARLEVASLAEMAVAKIIDDAVPWKVEFHDLAMSGFHHDRCLDMLRSSFKEYTERLLTPQTPNRNGKRRTEKSVRLCSTNLIIVPPNLLVQWQQEIKKHTEAGALDVLVLDHTCKAIPHRDQLTDYDVVLITKGRFDQEYRDDDLNTGKRPRAGEQYQSPLTDLRWLRVILDEGVGFASTAAVRTNAMAMLEKMYFDRRWVVSGTPSNSLRGVEVGLAANETISDKGAAHNDLQHTLQKRRRSDVLDRESRDLDKLRMIITRFLKVQPWANMPGSDHASWSRYLSPFDNKGRRRNVTGLRGLLESIIVRHTIEDIEIDLSLPPLHNQVVYLEPSFYDKLSINLFNTVLVSNAVTSERSDEDYMFHPKNRRQLDLLISNLRQSSFHWVGFKKHDVEEPVRISKKYLMENAQTISATDRRLLMSAVEAGERAVNDPGWLAFSTLHEVGVIVDDFPEQAAETWALGQPSQPLLLGTVQARAAQKYVEEHVGDDDPMEGLPGAGLRAMQAARKRAVDEDRTAAKNRVAGSQLIEEPKIKDQTKRKRITSLADSSASKRARLNNSSQPPSLPPDSPLRNTKIIGFSSAKLSYLVDQISLHQPTCKIIVFYDTNNVAFWLAEALELLSFSFLIYANTLPQTLRSQYLSLFNSNPAIRILLMDIRQASHGLHIAAANRVYIVNPIWQPNIEAQAIKRAHRIGQTKPVYVETLVLRGTLEDRMLKRRKEMSNVELRRAEKSLLDDGTMNRIIKEMGFLEFAKGEEEEGLEGRVARLRVPQKLFGRTNFDETMVSEQDSRSAGSITERAPNLEPQSQPATSKRVRIDG</sequence>
<feature type="compositionally biased region" description="Low complexity" evidence="4">
    <location>
        <begin position="16"/>
        <end position="27"/>
    </location>
</feature>
<reference evidence="7" key="1">
    <citation type="journal article" date="2014" name="BMC Genomics">
        <title>Genome characteristics reveal the impact of lichenization on lichen-forming fungus Endocarpon pusillum Hedwig (Verrucariales, Ascomycota).</title>
        <authorList>
            <person name="Wang Y.-Y."/>
            <person name="Liu B."/>
            <person name="Zhang X.-Y."/>
            <person name="Zhou Q.-M."/>
            <person name="Zhang T."/>
            <person name="Li H."/>
            <person name="Yu Y.-F."/>
            <person name="Zhang X.-L."/>
            <person name="Hao X.-Y."/>
            <person name="Wang M."/>
            <person name="Wang L."/>
            <person name="Wei J.-C."/>
        </authorList>
    </citation>
    <scope>NUCLEOTIDE SEQUENCE [LARGE SCALE GENOMIC DNA]</scope>
    <source>
        <strain evidence="7">Z07020 / HMAS-L-300199</strain>
    </source>
</reference>
<name>U1GPK0_ENDPU</name>
<evidence type="ECO:0000313" key="7">
    <source>
        <dbReference type="Proteomes" id="UP000019373"/>
    </source>
</evidence>
<accession>U1GPK0</accession>
<dbReference type="SMART" id="SM00487">
    <property type="entry name" value="DEXDc"/>
    <property type="match status" value="1"/>
</dbReference>
<dbReference type="InterPro" id="IPR014001">
    <property type="entry name" value="Helicase_ATP-bd"/>
</dbReference>
<dbReference type="RefSeq" id="XP_007800167.1">
    <property type="nucleotide sequence ID" value="XM_007801976.1"/>
</dbReference>
<dbReference type="GO" id="GO:0005524">
    <property type="term" value="F:ATP binding"/>
    <property type="evidence" value="ECO:0007669"/>
    <property type="project" value="UniProtKB-KW"/>
</dbReference>
<dbReference type="SUPFAM" id="SSF52540">
    <property type="entry name" value="P-loop containing nucleoside triphosphate hydrolases"/>
    <property type="match status" value="2"/>
</dbReference>
<dbReference type="Pfam" id="PF00176">
    <property type="entry name" value="SNF2-rel_dom"/>
    <property type="match status" value="1"/>
</dbReference>
<dbReference type="PROSITE" id="PS51194">
    <property type="entry name" value="HELICASE_CTER"/>
    <property type="match status" value="1"/>
</dbReference>
<dbReference type="InterPro" id="IPR050628">
    <property type="entry name" value="SNF2_RAD54_helicase_TF"/>
</dbReference>
<dbReference type="Gene3D" id="3.40.50.300">
    <property type="entry name" value="P-loop containing nucleotide triphosphate hydrolases"/>
    <property type="match status" value="1"/>
</dbReference>
<dbReference type="InterPro" id="IPR000330">
    <property type="entry name" value="SNF2_N"/>
</dbReference>
<dbReference type="Pfam" id="PF00271">
    <property type="entry name" value="Helicase_C"/>
    <property type="match status" value="1"/>
</dbReference>
<dbReference type="Proteomes" id="UP000019373">
    <property type="component" value="Unassembled WGS sequence"/>
</dbReference>
<feature type="region of interest" description="Disordered" evidence="4">
    <location>
        <begin position="1"/>
        <end position="30"/>
    </location>
</feature>
<dbReference type="InterPro" id="IPR001650">
    <property type="entry name" value="Helicase_C-like"/>
</dbReference>
<gene>
    <name evidence="6" type="ORF">EPUS_03418</name>
</gene>
<dbReference type="InterPro" id="IPR049730">
    <property type="entry name" value="SNF2/RAD54-like_C"/>
</dbReference>
<dbReference type="HOGENOM" id="CLU_003233_0_1_1"/>
<dbReference type="GO" id="GO:0006281">
    <property type="term" value="P:DNA repair"/>
    <property type="evidence" value="ECO:0007669"/>
    <property type="project" value="TreeGrafter"/>
</dbReference>
<keyword evidence="2" id="KW-0378">Hydrolase</keyword>
<keyword evidence="1" id="KW-0547">Nucleotide-binding</keyword>
<dbReference type="OrthoDB" id="2801544at2759"/>
<dbReference type="AlphaFoldDB" id="U1GPK0"/>
<evidence type="ECO:0000313" key="6">
    <source>
        <dbReference type="EMBL" id="ERF74228.1"/>
    </source>
</evidence>
<evidence type="ECO:0000256" key="4">
    <source>
        <dbReference type="SAM" id="MobiDB-lite"/>
    </source>
</evidence>
<dbReference type="GeneID" id="19238461"/>
<dbReference type="OMA" id="NLVDHWL"/>
<feature type="compositionally biased region" description="Polar residues" evidence="4">
    <location>
        <begin position="1114"/>
        <end position="1124"/>
    </location>
</feature>
<dbReference type="EMBL" id="KE720887">
    <property type="protein sequence ID" value="ERF74228.1"/>
    <property type="molecule type" value="Genomic_DNA"/>
</dbReference>
<dbReference type="PANTHER" id="PTHR45626">
    <property type="entry name" value="TRANSCRIPTION TERMINATION FACTOR 2-RELATED"/>
    <property type="match status" value="1"/>
</dbReference>
<dbReference type="GO" id="GO:0016787">
    <property type="term" value="F:hydrolase activity"/>
    <property type="evidence" value="ECO:0007669"/>
    <property type="project" value="UniProtKB-KW"/>
</dbReference>
<dbReference type="InterPro" id="IPR027417">
    <property type="entry name" value="P-loop_NTPase"/>
</dbReference>
<dbReference type="CDD" id="cd18793">
    <property type="entry name" value="SF2_C_SNF"/>
    <property type="match status" value="1"/>
</dbReference>
<keyword evidence="7" id="KW-1185">Reference proteome</keyword>
<proteinExistence type="predicted"/>
<feature type="region of interest" description="Disordered" evidence="4">
    <location>
        <begin position="1109"/>
        <end position="1148"/>
    </location>
</feature>
<feature type="region of interest" description="Disordered" evidence="4">
    <location>
        <begin position="841"/>
        <end position="902"/>
    </location>
</feature>
<organism evidence="6 7">
    <name type="scientific">Endocarpon pusillum (strain Z07020 / HMAS-L-300199)</name>
    <name type="common">Lichen-forming fungus</name>
    <dbReference type="NCBI Taxonomy" id="1263415"/>
    <lineage>
        <taxon>Eukaryota</taxon>
        <taxon>Fungi</taxon>
        <taxon>Dikarya</taxon>
        <taxon>Ascomycota</taxon>
        <taxon>Pezizomycotina</taxon>
        <taxon>Eurotiomycetes</taxon>
        <taxon>Chaetothyriomycetidae</taxon>
        <taxon>Verrucariales</taxon>
        <taxon>Verrucariaceae</taxon>
        <taxon>Endocarpon</taxon>
    </lineage>
</organism>
<evidence type="ECO:0000256" key="3">
    <source>
        <dbReference type="ARBA" id="ARBA00022840"/>
    </source>
</evidence>
<dbReference type="Gene3D" id="3.40.50.10810">
    <property type="entry name" value="Tandem AAA-ATPase domain"/>
    <property type="match status" value="1"/>
</dbReference>
<dbReference type="GO" id="GO:0008094">
    <property type="term" value="F:ATP-dependent activity, acting on DNA"/>
    <property type="evidence" value="ECO:0007669"/>
    <property type="project" value="TreeGrafter"/>
</dbReference>
<dbReference type="PANTHER" id="PTHR45626:SF51">
    <property type="entry name" value="SNF2-RELATED DOMAIN-CONTAINING PROTEIN"/>
    <property type="match status" value="1"/>
</dbReference>
<dbReference type="GO" id="GO:0005634">
    <property type="term" value="C:nucleus"/>
    <property type="evidence" value="ECO:0007669"/>
    <property type="project" value="TreeGrafter"/>
</dbReference>
<feature type="domain" description="Helicase C-terminal" evidence="5">
    <location>
        <begin position="913"/>
        <end position="1072"/>
    </location>
</feature>
<evidence type="ECO:0000256" key="1">
    <source>
        <dbReference type="ARBA" id="ARBA00022741"/>
    </source>
</evidence>